<dbReference type="AlphaFoldDB" id="A0A7I4Z2V2"/>
<reference evidence="2" key="1">
    <citation type="submission" date="2020-12" db="UniProtKB">
        <authorList>
            <consortium name="WormBaseParasite"/>
        </authorList>
    </citation>
    <scope>IDENTIFICATION</scope>
    <source>
        <strain evidence="2">MHco3</strain>
    </source>
</reference>
<organism evidence="1 2">
    <name type="scientific">Haemonchus contortus</name>
    <name type="common">Barber pole worm</name>
    <dbReference type="NCBI Taxonomy" id="6289"/>
    <lineage>
        <taxon>Eukaryota</taxon>
        <taxon>Metazoa</taxon>
        <taxon>Ecdysozoa</taxon>
        <taxon>Nematoda</taxon>
        <taxon>Chromadorea</taxon>
        <taxon>Rhabditida</taxon>
        <taxon>Rhabditina</taxon>
        <taxon>Rhabditomorpha</taxon>
        <taxon>Strongyloidea</taxon>
        <taxon>Trichostrongylidae</taxon>
        <taxon>Haemonchus</taxon>
    </lineage>
</organism>
<evidence type="ECO:0000313" key="2">
    <source>
        <dbReference type="WBParaSite" id="HCON_00175210-00001"/>
    </source>
</evidence>
<dbReference type="OrthoDB" id="5843846at2759"/>
<evidence type="ECO:0000313" key="1">
    <source>
        <dbReference type="Proteomes" id="UP000025227"/>
    </source>
</evidence>
<proteinExistence type="predicted"/>
<keyword evidence="1" id="KW-1185">Reference proteome</keyword>
<sequence>RRRNTYNLRKFMQGHGRVPVVAEWEERYGGYLFPKATRLRKVQGVPGILAFDAVRWLVKDMWIKWELVDLRTTNIAEAYHNRLNVGFGRDHPDLRTLTEKLEYIDFEAKRSVQWVREHPNEEKHLRKKDNERRQNIENSMERFGERYLRGVTRAEIEEYCKYMSRYVSGKTKYLIMCMTIKKMI</sequence>
<name>A0A7I4Z2V2_HAECO</name>
<accession>A0A7I4Z2V2</accession>
<protein>
    <submittedName>
        <fullName evidence="2">Sulfotransfer_1 domain-containing protein</fullName>
    </submittedName>
</protein>
<dbReference type="WBParaSite" id="HCON_00175210-00001">
    <property type="protein sequence ID" value="HCON_00175210-00001"/>
    <property type="gene ID" value="HCON_00175210"/>
</dbReference>
<dbReference type="Proteomes" id="UP000025227">
    <property type="component" value="Unplaced"/>
</dbReference>